<feature type="domain" description="CUB" evidence="4">
    <location>
        <begin position="229"/>
        <end position="349"/>
    </location>
</feature>
<protein>
    <submittedName>
        <fullName evidence="7">CUB domain-containing protein</fullName>
    </submittedName>
</protein>
<dbReference type="SUPFAM" id="SSF49854">
    <property type="entry name" value="Spermadhesin, CUB domain"/>
    <property type="match status" value="2"/>
</dbReference>
<evidence type="ECO:0000313" key="7">
    <source>
        <dbReference type="WBParaSite" id="Pan_g1910.t1"/>
    </source>
</evidence>
<evidence type="ECO:0000256" key="2">
    <source>
        <dbReference type="ARBA" id="ARBA00023157"/>
    </source>
</evidence>
<dbReference type="Proteomes" id="UP000492821">
    <property type="component" value="Unassembled WGS sequence"/>
</dbReference>
<keyword evidence="1" id="KW-0677">Repeat</keyword>
<dbReference type="SMART" id="SM00042">
    <property type="entry name" value="CUB"/>
    <property type="match status" value="2"/>
</dbReference>
<accession>A0A7E4ZUY1</accession>
<evidence type="ECO:0000256" key="3">
    <source>
        <dbReference type="PROSITE-ProRule" id="PRU00059"/>
    </source>
</evidence>
<dbReference type="InterPro" id="IPR000859">
    <property type="entry name" value="CUB_dom"/>
</dbReference>
<feature type="domain" description="C-type lectin" evidence="5">
    <location>
        <begin position="42"/>
        <end position="108"/>
    </location>
</feature>
<evidence type="ECO:0000259" key="4">
    <source>
        <dbReference type="PROSITE" id="PS01180"/>
    </source>
</evidence>
<dbReference type="PROSITE" id="PS01180">
    <property type="entry name" value="CUB"/>
    <property type="match status" value="2"/>
</dbReference>
<dbReference type="PANTHER" id="PTHR24251">
    <property type="entry name" value="OVOCHYMASE-RELATED"/>
    <property type="match status" value="1"/>
</dbReference>
<dbReference type="WBParaSite" id="Pan_g1910.t1">
    <property type="protein sequence ID" value="Pan_g1910.t1"/>
    <property type="gene ID" value="Pan_g1910"/>
</dbReference>
<comment type="caution">
    <text evidence="3">Lacks conserved residue(s) required for the propagation of feature annotation.</text>
</comment>
<dbReference type="Gene3D" id="3.10.100.10">
    <property type="entry name" value="Mannose-Binding Protein A, subunit A"/>
    <property type="match status" value="1"/>
</dbReference>
<reference evidence="6" key="1">
    <citation type="journal article" date="2013" name="Genetics">
        <title>The draft genome and transcriptome of Panagrellus redivivus are shaped by the harsh demands of a free-living lifestyle.</title>
        <authorList>
            <person name="Srinivasan J."/>
            <person name="Dillman A.R."/>
            <person name="Macchietto M.G."/>
            <person name="Heikkinen L."/>
            <person name="Lakso M."/>
            <person name="Fracchia K.M."/>
            <person name="Antoshechkin I."/>
            <person name="Mortazavi A."/>
            <person name="Wong G."/>
            <person name="Sternberg P.W."/>
        </authorList>
    </citation>
    <scope>NUCLEOTIDE SEQUENCE [LARGE SCALE GENOMIC DNA]</scope>
    <source>
        <strain evidence="6">MT8872</strain>
    </source>
</reference>
<dbReference type="Pfam" id="PF00431">
    <property type="entry name" value="CUB"/>
    <property type="match status" value="2"/>
</dbReference>
<evidence type="ECO:0000313" key="6">
    <source>
        <dbReference type="Proteomes" id="UP000492821"/>
    </source>
</evidence>
<keyword evidence="2 3" id="KW-1015">Disulfide bond</keyword>
<keyword evidence="6" id="KW-1185">Reference proteome</keyword>
<evidence type="ECO:0000256" key="1">
    <source>
        <dbReference type="ARBA" id="ARBA00022737"/>
    </source>
</evidence>
<sequence length="352" mass="39812">MIGLMSVNLINATNYQMSIYLSMMPKNTVPQFAKADTALYPFWIGLQAQVNVFGDTYYSWVDGRLANYTPWAVNEPSIKSGCYAVKTLSTDNGYKSVDCKYDQPFICKQHSANCQSKLHDGFNGTIESPNYPDNYDNNLDCFYHITVPEGYVIVLTVMDFDTEATDTLFIWDGPDNSNGTHLIHELDGFNVPIGAKFESTSNEVTLHFSSDYANVYRGWQFSYQAVIDNAITWYNTTEGVITSPNYPDVYPNFYIEISKVVVAENLRIKFYVEKFTTEPNNDYLAIYNGDQIDVVNNTIATLSGHLDDNWPDPSPLPLTYYSTSNIATLLFYTDRTVNAVGFKLLYEGVSIE</sequence>
<feature type="domain" description="CUB" evidence="4">
    <location>
        <begin position="114"/>
        <end position="226"/>
    </location>
</feature>
<dbReference type="PROSITE" id="PS50041">
    <property type="entry name" value="C_TYPE_LECTIN_2"/>
    <property type="match status" value="1"/>
</dbReference>
<dbReference type="InterPro" id="IPR001304">
    <property type="entry name" value="C-type_lectin-like"/>
</dbReference>
<dbReference type="InterPro" id="IPR035914">
    <property type="entry name" value="Sperma_CUB_dom_sf"/>
</dbReference>
<dbReference type="SUPFAM" id="SSF56436">
    <property type="entry name" value="C-type lectin-like"/>
    <property type="match status" value="1"/>
</dbReference>
<dbReference type="CDD" id="cd00037">
    <property type="entry name" value="CLECT"/>
    <property type="match status" value="1"/>
</dbReference>
<dbReference type="AlphaFoldDB" id="A0A7E4ZUY1"/>
<reference evidence="7" key="2">
    <citation type="submission" date="2020-10" db="UniProtKB">
        <authorList>
            <consortium name="WormBaseParasite"/>
        </authorList>
    </citation>
    <scope>IDENTIFICATION</scope>
</reference>
<name>A0A7E4ZUY1_PANRE</name>
<dbReference type="InterPro" id="IPR016186">
    <property type="entry name" value="C-type_lectin-like/link_sf"/>
</dbReference>
<proteinExistence type="predicted"/>
<feature type="disulfide bond" evidence="3">
    <location>
        <begin position="114"/>
        <end position="141"/>
    </location>
</feature>
<dbReference type="Gene3D" id="2.60.120.290">
    <property type="entry name" value="Spermadhesin, CUB domain"/>
    <property type="match status" value="2"/>
</dbReference>
<evidence type="ECO:0000259" key="5">
    <source>
        <dbReference type="PROSITE" id="PS50041"/>
    </source>
</evidence>
<dbReference type="InterPro" id="IPR016187">
    <property type="entry name" value="CTDL_fold"/>
</dbReference>
<dbReference type="Pfam" id="PF00059">
    <property type="entry name" value="Lectin_C"/>
    <property type="match status" value="1"/>
</dbReference>
<dbReference type="PANTHER" id="PTHR24251:SF30">
    <property type="entry name" value="MEMBRANE FRIZZLED-RELATED PROTEIN"/>
    <property type="match status" value="1"/>
</dbReference>
<organism evidence="6 7">
    <name type="scientific">Panagrellus redivivus</name>
    <name type="common">Microworm</name>
    <dbReference type="NCBI Taxonomy" id="6233"/>
    <lineage>
        <taxon>Eukaryota</taxon>
        <taxon>Metazoa</taxon>
        <taxon>Ecdysozoa</taxon>
        <taxon>Nematoda</taxon>
        <taxon>Chromadorea</taxon>
        <taxon>Rhabditida</taxon>
        <taxon>Tylenchina</taxon>
        <taxon>Panagrolaimomorpha</taxon>
        <taxon>Panagrolaimoidea</taxon>
        <taxon>Panagrolaimidae</taxon>
        <taxon>Panagrellus</taxon>
    </lineage>
</organism>
<dbReference type="CDD" id="cd00041">
    <property type="entry name" value="CUB"/>
    <property type="match status" value="2"/>
</dbReference>